<evidence type="ECO:0000256" key="1">
    <source>
        <dbReference type="ARBA" id="ARBA00004202"/>
    </source>
</evidence>
<dbReference type="SMART" id="SM00382">
    <property type="entry name" value="AAA"/>
    <property type="match status" value="1"/>
</dbReference>
<evidence type="ECO:0000313" key="10">
    <source>
        <dbReference type="EMBL" id="SHI64853.1"/>
    </source>
</evidence>
<keyword evidence="5" id="KW-0547">Nucleotide-binding</keyword>
<keyword evidence="8" id="KW-0472">Membrane</keyword>
<evidence type="ECO:0000256" key="8">
    <source>
        <dbReference type="ARBA" id="ARBA00023136"/>
    </source>
</evidence>
<sequence length="272" mass="30098">MTAPALRATNLTRRFGDVVALDSVYFDIPRGQVVSLVGPSGCGKSTLLRTLLWLDPPDDGFVEVGGSFLGRELNPQGVVRRQTAREIDRIRPRIGMVYQQLNLWPHLSAMENVVRPQMVVAGRNRAEAEAEARRLFDRLRITPLADRKPSALSGGQKQRVAIARALAMGPEIMLFDEPTSALDPELVGEVLQLLREFAQAGMTMLVVTHELGFARDIASRLLFMDRGRIIADGDPRTIIQARDNERVADFFDKVCAFHPQFRHTPASSGAAS</sequence>
<accession>A0ABY1I8V2</accession>
<dbReference type="InterPro" id="IPR050086">
    <property type="entry name" value="MetN_ABC_transporter-like"/>
</dbReference>
<keyword evidence="6 10" id="KW-0067">ATP-binding</keyword>
<evidence type="ECO:0000256" key="7">
    <source>
        <dbReference type="ARBA" id="ARBA00022970"/>
    </source>
</evidence>
<dbReference type="PANTHER" id="PTHR43166:SF9">
    <property type="entry name" value="GLUTAMATE_ASPARTATE IMPORT ATP-BINDING PROTEIN GLTL"/>
    <property type="match status" value="1"/>
</dbReference>
<comment type="subcellular location">
    <subcellularLocation>
        <location evidence="1">Cell membrane</location>
        <topology evidence="1">Peripheral membrane protein</topology>
    </subcellularLocation>
</comment>
<keyword evidence="11" id="KW-1185">Reference proteome</keyword>
<dbReference type="Pfam" id="PF00005">
    <property type="entry name" value="ABC_tran"/>
    <property type="match status" value="1"/>
</dbReference>
<dbReference type="Proteomes" id="UP000184290">
    <property type="component" value="Unassembled WGS sequence"/>
</dbReference>
<evidence type="ECO:0000256" key="2">
    <source>
        <dbReference type="ARBA" id="ARBA00005417"/>
    </source>
</evidence>
<evidence type="ECO:0000256" key="4">
    <source>
        <dbReference type="ARBA" id="ARBA00022475"/>
    </source>
</evidence>
<dbReference type="InterPro" id="IPR017871">
    <property type="entry name" value="ABC_transporter-like_CS"/>
</dbReference>
<reference evidence="10 11" key="1">
    <citation type="submission" date="2016-11" db="EMBL/GenBank/DDBJ databases">
        <authorList>
            <person name="Varghese N."/>
            <person name="Submissions S."/>
        </authorList>
    </citation>
    <scope>NUCLEOTIDE SEQUENCE [LARGE SCALE GENOMIC DNA]</scope>
    <source>
        <strain evidence="10 11">DSM 21988</strain>
    </source>
</reference>
<dbReference type="PIRSF" id="PIRSF039085">
    <property type="entry name" value="ABC_ATPase_HisP"/>
    <property type="match status" value="1"/>
</dbReference>
<dbReference type="PROSITE" id="PS50893">
    <property type="entry name" value="ABC_TRANSPORTER_2"/>
    <property type="match status" value="1"/>
</dbReference>
<dbReference type="EMBL" id="FQZC01000001">
    <property type="protein sequence ID" value="SHI64853.1"/>
    <property type="molecule type" value="Genomic_DNA"/>
</dbReference>
<dbReference type="RefSeq" id="WP_060601442.1">
    <property type="nucleotide sequence ID" value="NZ_FQZC01000001.1"/>
</dbReference>
<evidence type="ECO:0000256" key="3">
    <source>
        <dbReference type="ARBA" id="ARBA00022448"/>
    </source>
</evidence>
<keyword evidence="3" id="KW-0813">Transport</keyword>
<evidence type="ECO:0000256" key="5">
    <source>
        <dbReference type="ARBA" id="ARBA00022741"/>
    </source>
</evidence>
<gene>
    <name evidence="10" type="ORF">SAMN02745911_0752</name>
</gene>
<proteinExistence type="inferred from homology"/>
<organism evidence="10 11">
    <name type="scientific">Aureimonas altamirensis DSM 21988</name>
    <dbReference type="NCBI Taxonomy" id="1121026"/>
    <lineage>
        <taxon>Bacteria</taxon>
        <taxon>Pseudomonadati</taxon>
        <taxon>Pseudomonadota</taxon>
        <taxon>Alphaproteobacteria</taxon>
        <taxon>Hyphomicrobiales</taxon>
        <taxon>Aurantimonadaceae</taxon>
        <taxon>Aureimonas</taxon>
    </lineage>
</organism>
<dbReference type="GO" id="GO:0005524">
    <property type="term" value="F:ATP binding"/>
    <property type="evidence" value="ECO:0007669"/>
    <property type="project" value="UniProtKB-KW"/>
</dbReference>
<evidence type="ECO:0000256" key="6">
    <source>
        <dbReference type="ARBA" id="ARBA00022840"/>
    </source>
</evidence>
<dbReference type="InterPro" id="IPR003439">
    <property type="entry name" value="ABC_transporter-like_ATP-bd"/>
</dbReference>
<dbReference type="PROSITE" id="PS00211">
    <property type="entry name" value="ABC_TRANSPORTER_1"/>
    <property type="match status" value="1"/>
</dbReference>
<dbReference type="InterPro" id="IPR027417">
    <property type="entry name" value="P-loop_NTPase"/>
</dbReference>
<dbReference type="InterPro" id="IPR003593">
    <property type="entry name" value="AAA+_ATPase"/>
</dbReference>
<evidence type="ECO:0000259" key="9">
    <source>
        <dbReference type="PROSITE" id="PS50893"/>
    </source>
</evidence>
<protein>
    <submittedName>
        <fullName evidence="10">Polar amino acid transport system ATP-binding protein</fullName>
    </submittedName>
</protein>
<evidence type="ECO:0000313" key="11">
    <source>
        <dbReference type="Proteomes" id="UP000184290"/>
    </source>
</evidence>
<dbReference type="SUPFAM" id="SSF52540">
    <property type="entry name" value="P-loop containing nucleoside triphosphate hydrolases"/>
    <property type="match status" value="1"/>
</dbReference>
<dbReference type="PANTHER" id="PTHR43166">
    <property type="entry name" value="AMINO ACID IMPORT ATP-BINDING PROTEIN"/>
    <property type="match status" value="1"/>
</dbReference>
<feature type="domain" description="ABC transporter" evidence="9">
    <location>
        <begin position="6"/>
        <end position="251"/>
    </location>
</feature>
<keyword evidence="7" id="KW-0029">Amino-acid transport</keyword>
<dbReference type="InterPro" id="IPR030679">
    <property type="entry name" value="ABC_ATPase_HisP-typ"/>
</dbReference>
<dbReference type="Gene3D" id="3.40.50.300">
    <property type="entry name" value="P-loop containing nucleotide triphosphate hydrolases"/>
    <property type="match status" value="1"/>
</dbReference>
<comment type="similarity">
    <text evidence="2">Belongs to the ABC transporter superfamily.</text>
</comment>
<name>A0ABY1I8V2_9HYPH</name>
<comment type="caution">
    <text evidence="10">The sequence shown here is derived from an EMBL/GenBank/DDBJ whole genome shotgun (WGS) entry which is preliminary data.</text>
</comment>
<keyword evidence="4" id="KW-1003">Cell membrane</keyword>